<evidence type="ECO:0000313" key="7">
    <source>
        <dbReference type="Proteomes" id="UP000318431"/>
    </source>
</evidence>
<evidence type="ECO:0000313" key="6">
    <source>
        <dbReference type="EMBL" id="TWI66610.1"/>
    </source>
</evidence>
<dbReference type="GO" id="GO:0003700">
    <property type="term" value="F:DNA-binding transcription factor activity"/>
    <property type="evidence" value="ECO:0007669"/>
    <property type="project" value="InterPro"/>
</dbReference>
<keyword evidence="7" id="KW-1185">Reference proteome</keyword>
<dbReference type="SUPFAM" id="SSF46785">
    <property type="entry name" value="Winged helix' DNA-binding domain"/>
    <property type="match status" value="1"/>
</dbReference>
<dbReference type="AlphaFoldDB" id="A0A562RDZ6"/>
<organism evidence="6 7">
    <name type="scientific">Pseudoduganella lurida</name>
    <dbReference type="NCBI Taxonomy" id="1036180"/>
    <lineage>
        <taxon>Bacteria</taxon>
        <taxon>Pseudomonadati</taxon>
        <taxon>Pseudomonadota</taxon>
        <taxon>Betaproteobacteria</taxon>
        <taxon>Burkholderiales</taxon>
        <taxon>Oxalobacteraceae</taxon>
        <taxon>Telluria group</taxon>
        <taxon>Pseudoduganella</taxon>
    </lineage>
</organism>
<keyword evidence="4" id="KW-0804">Transcription</keyword>
<dbReference type="Gene3D" id="3.40.190.290">
    <property type="match status" value="1"/>
</dbReference>
<evidence type="ECO:0000256" key="3">
    <source>
        <dbReference type="ARBA" id="ARBA00023125"/>
    </source>
</evidence>
<dbReference type="InterPro" id="IPR005119">
    <property type="entry name" value="LysR_subst-bd"/>
</dbReference>
<dbReference type="EMBL" id="VLLB01000003">
    <property type="protein sequence ID" value="TWI66610.1"/>
    <property type="molecule type" value="Genomic_DNA"/>
</dbReference>
<dbReference type="Pfam" id="PF03466">
    <property type="entry name" value="LysR_substrate"/>
    <property type="match status" value="1"/>
</dbReference>
<feature type="domain" description="HTH lysR-type" evidence="5">
    <location>
        <begin position="2"/>
        <end position="59"/>
    </location>
</feature>
<dbReference type="InterPro" id="IPR036390">
    <property type="entry name" value="WH_DNA-bd_sf"/>
</dbReference>
<dbReference type="Gene3D" id="1.10.10.10">
    <property type="entry name" value="Winged helix-like DNA-binding domain superfamily/Winged helix DNA-binding domain"/>
    <property type="match status" value="1"/>
</dbReference>
<comment type="similarity">
    <text evidence="1">Belongs to the LysR transcriptional regulatory family.</text>
</comment>
<dbReference type="SUPFAM" id="SSF53850">
    <property type="entry name" value="Periplasmic binding protein-like II"/>
    <property type="match status" value="1"/>
</dbReference>
<evidence type="ECO:0000256" key="2">
    <source>
        <dbReference type="ARBA" id="ARBA00023015"/>
    </source>
</evidence>
<dbReference type="Pfam" id="PF00126">
    <property type="entry name" value="HTH_1"/>
    <property type="match status" value="1"/>
</dbReference>
<comment type="caution">
    <text evidence="6">The sequence shown here is derived from an EMBL/GenBank/DDBJ whole genome shotgun (WGS) entry which is preliminary data.</text>
</comment>
<evidence type="ECO:0000256" key="1">
    <source>
        <dbReference type="ARBA" id="ARBA00009437"/>
    </source>
</evidence>
<reference evidence="6 7" key="1">
    <citation type="journal article" date="2015" name="Stand. Genomic Sci.">
        <title>Genomic Encyclopedia of Bacterial and Archaeal Type Strains, Phase III: the genomes of soil and plant-associated and newly described type strains.</title>
        <authorList>
            <person name="Whitman W.B."/>
            <person name="Woyke T."/>
            <person name="Klenk H.P."/>
            <person name="Zhou Y."/>
            <person name="Lilburn T.G."/>
            <person name="Beck B.J."/>
            <person name="De Vos P."/>
            <person name="Vandamme P."/>
            <person name="Eisen J.A."/>
            <person name="Garrity G."/>
            <person name="Hugenholtz P."/>
            <person name="Kyrpides N.C."/>
        </authorList>
    </citation>
    <scope>NUCLEOTIDE SEQUENCE [LARGE SCALE GENOMIC DNA]</scope>
    <source>
        <strain evidence="6 7">CGMCC 1.10822</strain>
    </source>
</reference>
<dbReference type="Proteomes" id="UP000318431">
    <property type="component" value="Unassembled WGS sequence"/>
</dbReference>
<dbReference type="PANTHER" id="PTHR30537:SF3">
    <property type="entry name" value="TRANSCRIPTIONAL REGULATORY PROTEIN"/>
    <property type="match status" value="1"/>
</dbReference>
<proteinExistence type="inferred from homology"/>
<gene>
    <name evidence="6" type="ORF">IP91_02429</name>
</gene>
<protein>
    <submittedName>
        <fullName evidence="6">DNA-binding transcriptional LysR family regulator</fullName>
    </submittedName>
</protein>
<dbReference type="GO" id="GO:0043565">
    <property type="term" value="F:sequence-specific DNA binding"/>
    <property type="evidence" value="ECO:0007669"/>
    <property type="project" value="TreeGrafter"/>
</dbReference>
<keyword evidence="3 6" id="KW-0238">DNA-binding</keyword>
<dbReference type="PROSITE" id="PS50931">
    <property type="entry name" value="HTH_LYSR"/>
    <property type="match status" value="1"/>
</dbReference>
<dbReference type="InterPro" id="IPR000847">
    <property type="entry name" value="LysR_HTH_N"/>
</dbReference>
<sequence>MMDWDNTRVFLGIYRAGTLRGAAAQLGIDQATAGRRLAALEGALNAKLFLRTPSGYVPTPAGETAARSAEKMESAAHQLEREMQGTDNRLSGVVRVATTDTMAQHFVIGAVQALHRQHPDIRVVLSVTTAVSNLTRREADLAVRTVKPTDPDLVARHLGRREAGLYASRQYLKQHGMPREEDGLAGQDLVIFQAAVKASHGTQLAGLPVAGARIVLEVNTGLMLQHAARSGIGIAELPVHMADPDPQLVRLFPAQVHRYDVYLVMHGDLHRSARVRAVADAIVASVDSAVH</sequence>
<evidence type="ECO:0000256" key="4">
    <source>
        <dbReference type="ARBA" id="ARBA00023163"/>
    </source>
</evidence>
<accession>A0A562RDZ6</accession>
<dbReference type="PANTHER" id="PTHR30537">
    <property type="entry name" value="HTH-TYPE TRANSCRIPTIONAL REGULATOR"/>
    <property type="match status" value="1"/>
</dbReference>
<dbReference type="InterPro" id="IPR058163">
    <property type="entry name" value="LysR-type_TF_proteobact-type"/>
</dbReference>
<name>A0A562RDZ6_9BURK</name>
<evidence type="ECO:0000259" key="5">
    <source>
        <dbReference type="PROSITE" id="PS50931"/>
    </source>
</evidence>
<keyword evidence="2" id="KW-0805">Transcription regulation</keyword>
<dbReference type="InterPro" id="IPR036388">
    <property type="entry name" value="WH-like_DNA-bd_sf"/>
</dbReference>
<dbReference type="GO" id="GO:0006351">
    <property type="term" value="P:DNA-templated transcription"/>
    <property type="evidence" value="ECO:0007669"/>
    <property type="project" value="TreeGrafter"/>
</dbReference>